<keyword evidence="2" id="KW-1185">Reference proteome</keyword>
<protein>
    <submittedName>
        <fullName evidence="1">Uncharacterized protein</fullName>
    </submittedName>
</protein>
<accession>A0ABU6GTT4</accession>
<reference evidence="1 2" key="1">
    <citation type="submission" date="2023-03" db="EMBL/GenBank/DDBJ databases">
        <title>Bacillus Genome Sequencing.</title>
        <authorList>
            <person name="Dunlap C."/>
        </authorList>
    </citation>
    <scope>NUCLEOTIDE SEQUENCE [LARGE SCALE GENOMIC DNA]</scope>
    <source>
        <strain evidence="1 2">BD-525</strain>
    </source>
</reference>
<sequence length="328" mass="37881">MGYRYDEAAVSGVTFMQPFLDRRVQSSACLKRQELIFKRNARQKEQDDWSEAEKSAFEVEWYENQLEWITSIHQICGERISWDQIAAAAAPFRRGEAGPREKLAEESYRDFKPTRMQKLLKQDAGMMQELSDQITQAREQDQQDYLQWKNLTDFAHSILEGNRTAYLRVLEEMAPLEDLLTLGSGLEFNVLNAATVEVEMDVNSGQMIPVESKQLTEEGILTTSPLDIEEQHEMERKYVCGSVLRIARELFAVLPLDTVLVHARDTKVVRDTGQEEYVTVLSVEFERGMLSNVDMEQEACPQLLEQFRHHIKYDSSTGFDPVEQLTWP</sequence>
<proteinExistence type="predicted"/>
<dbReference type="Proteomes" id="UP001344632">
    <property type="component" value="Unassembled WGS sequence"/>
</dbReference>
<comment type="caution">
    <text evidence="1">The sequence shown here is derived from an EMBL/GenBank/DDBJ whole genome shotgun (WGS) entry which is preliminary data.</text>
</comment>
<name>A0ABU6GTT4_9BACL</name>
<dbReference type="EMBL" id="JARLKZ010000021">
    <property type="protein sequence ID" value="MEC0243151.1"/>
    <property type="molecule type" value="Genomic_DNA"/>
</dbReference>
<evidence type="ECO:0000313" key="2">
    <source>
        <dbReference type="Proteomes" id="UP001344632"/>
    </source>
</evidence>
<gene>
    <name evidence="1" type="ORF">P4H66_25390</name>
</gene>
<organism evidence="1 2">
    <name type="scientific">Paenibacillus dokdonensis</name>
    <dbReference type="NCBI Taxonomy" id="2567944"/>
    <lineage>
        <taxon>Bacteria</taxon>
        <taxon>Bacillati</taxon>
        <taxon>Bacillota</taxon>
        <taxon>Bacilli</taxon>
        <taxon>Bacillales</taxon>
        <taxon>Paenibacillaceae</taxon>
        <taxon>Paenibacillus</taxon>
    </lineage>
</organism>
<evidence type="ECO:0000313" key="1">
    <source>
        <dbReference type="EMBL" id="MEC0243151.1"/>
    </source>
</evidence>
<dbReference type="RefSeq" id="WP_326090880.1">
    <property type="nucleotide sequence ID" value="NZ_JARLKZ010000021.1"/>
</dbReference>